<dbReference type="RefSeq" id="XP_002112675.1">
    <property type="nucleotide sequence ID" value="XM_002112639.1"/>
</dbReference>
<reference evidence="1 2" key="1">
    <citation type="journal article" date="2008" name="Nature">
        <title>The Trichoplax genome and the nature of placozoans.</title>
        <authorList>
            <person name="Srivastava M."/>
            <person name="Begovic E."/>
            <person name="Chapman J."/>
            <person name="Putnam N.H."/>
            <person name="Hellsten U."/>
            <person name="Kawashima T."/>
            <person name="Kuo A."/>
            <person name="Mitros T."/>
            <person name="Salamov A."/>
            <person name="Carpenter M.L."/>
            <person name="Signorovitch A.Y."/>
            <person name="Moreno M.A."/>
            <person name="Kamm K."/>
            <person name="Grimwood J."/>
            <person name="Schmutz J."/>
            <person name="Shapiro H."/>
            <person name="Grigoriev I.V."/>
            <person name="Buss L.W."/>
            <person name="Schierwater B."/>
            <person name="Dellaporta S.L."/>
            <person name="Rokhsar D.S."/>
        </authorList>
    </citation>
    <scope>NUCLEOTIDE SEQUENCE [LARGE SCALE GENOMIC DNA]</scope>
    <source>
        <strain evidence="1 2">Grell-BS-1999</strain>
    </source>
</reference>
<evidence type="ECO:0000313" key="2">
    <source>
        <dbReference type="Proteomes" id="UP000009022"/>
    </source>
</evidence>
<dbReference type="CTD" id="6753888"/>
<organism evidence="1 2">
    <name type="scientific">Trichoplax adhaerens</name>
    <name type="common">Trichoplax reptans</name>
    <dbReference type="NCBI Taxonomy" id="10228"/>
    <lineage>
        <taxon>Eukaryota</taxon>
        <taxon>Metazoa</taxon>
        <taxon>Placozoa</taxon>
        <taxon>Uniplacotomia</taxon>
        <taxon>Trichoplacea</taxon>
        <taxon>Trichoplacidae</taxon>
        <taxon>Trichoplax</taxon>
    </lineage>
</organism>
<proteinExistence type="predicted"/>
<gene>
    <name evidence="1" type="ORF">TRIADDRAFT_56949</name>
</gene>
<name>B3RX05_TRIAD</name>
<sequence>MHGLEILLQRENFSALLSLFTDSKVKTCSNATLAVQLVIEVACNSEKHVEIVLALCRNLDIIDCVVTNGLNVFRTSKFSASNEEMCLAMENAIQILSDIIRASHVTNPLSSHSTMVTETIIAICSSNLTSVLELMKSSDFISDLVFVFSSCIKFPNNIRLLSNNPNLHKFIVTLITVPLAVLVEIDQLPFMIINCIMLIAEDRQACSKLNTVDIARHLGCFEQRLLGELRRHQRLQVRAESSL</sequence>
<dbReference type="GeneID" id="6753888"/>
<dbReference type="KEGG" id="tad:TRIADDRAFT_56949"/>
<dbReference type="HOGENOM" id="CLU_1143860_0_0_1"/>
<keyword evidence="2" id="KW-1185">Reference proteome</keyword>
<dbReference type="Proteomes" id="UP000009022">
    <property type="component" value="Unassembled WGS sequence"/>
</dbReference>
<dbReference type="EMBL" id="DS985245">
    <property type="protein sequence ID" value="EDV24785.1"/>
    <property type="molecule type" value="Genomic_DNA"/>
</dbReference>
<dbReference type="InParanoid" id="B3RX05"/>
<accession>B3RX05</accession>
<dbReference type="AlphaFoldDB" id="B3RX05"/>
<evidence type="ECO:0000313" key="1">
    <source>
        <dbReference type="EMBL" id="EDV24785.1"/>
    </source>
</evidence>
<protein>
    <submittedName>
        <fullName evidence="1">Uncharacterized protein</fullName>
    </submittedName>
</protein>